<dbReference type="InParanoid" id="B0CYZ6"/>
<dbReference type="PANTHER" id="PTHR45646:SF11">
    <property type="entry name" value="SERINE_THREONINE-PROTEIN KINASE DOA"/>
    <property type="match status" value="1"/>
</dbReference>
<dbReference type="GO" id="GO:0005634">
    <property type="term" value="C:nucleus"/>
    <property type="evidence" value="ECO:0007669"/>
    <property type="project" value="TreeGrafter"/>
</dbReference>
<dbReference type="GO" id="GO:0004674">
    <property type="term" value="F:protein serine/threonine kinase activity"/>
    <property type="evidence" value="ECO:0007669"/>
    <property type="project" value="UniProtKB-KW"/>
</dbReference>
<dbReference type="InterPro" id="IPR011009">
    <property type="entry name" value="Kinase-like_dom_sf"/>
</dbReference>
<dbReference type="GeneID" id="6072746"/>
<evidence type="ECO:0000256" key="2">
    <source>
        <dbReference type="ARBA" id="ARBA00022679"/>
    </source>
</evidence>
<evidence type="ECO:0000256" key="3">
    <source>
        <dbReference type="ARBA" id="ARBA00022741"/>
    </source>
</evidence>
<dbReference type="Gene3D" id="1.10.510.10">
    <property type="entry name" value="Transferase(Phosphotransferase) domain 1"/>
    <property type="match status" value="1"/>
</dbReference>
<keyword evidence="3" id="KW-0547">Nucleotide-binding</keyword>
<keyword evidence="2" id="KW-0808">Transferase</keyword>
<dbReference type="Pfam" id="PF00069">
    <property type="entry name" value="Pkinase"/>
    <property type="match status" value="1"/>
</dbReference>
<feature type="domain" description="Protein kinase" evidence="6">
    <location>
        <begin position="32"/>
        <end position="380"/>
    </location>
</feature>
<dbReference type="GO" id="GO:0005524">
    <property type="term" value="F:ATP binding"/>
    <property type="evidence" value="ECO:0007669"/>
    <property type="project" value="UniProtKB-KW"/>
</dbReference>
<dbReference type="AlphaFoldDB" id="B0CYZ6"/>
<keyword evidence="1" id="KW-0723">Serine/threonine-protein kinase</keyword>
<dbReference type="InterPro" id="IPR000719">
    <property type="entry name" value="Prot_kinase_dom"/>
</dbReference>
<evidence type="ECO:0000256" key="5">
    <source>
        <dbReference type="ARBA" id="ARBA00022840"/>
    </source>
</evidence>
<name>B0CYZ6_LACBS</name>
<dbReference type="PROSITE" id="PS50011">
    <property type="entry name" value="PROTEIN_KINASE_DOM"/>
    <property type="match status" value="1"/>
</dbReference>
<evidence type="ECO:0000256" key="1">
    <source>
        <dbReference type="ARBA" id="ARBA00022527"/>
    </source>
</evidence>
<organism evidence="8">
    <name type="scientific">Laccaria bicolor (strain S238N-H82 / ATCC MYA-4686)</name>
    <name type="common">Bicoloured deceiver</name>
    <name type="synonym">Laccaria laccata var. bicolor</name>
    <dbReference type="NCBI Taxonomy" id="486041"/>
    <lineage>
        <taxon>Eukaryota</taxon>
        <taxon>Fungi</taxon>
        <taxon>Dikarya</taxon>
        <taxon>Basidiomycota</taxon>
        <taxon>Agaricomycotina</taxon>
        <taxon>Agaricomycetes</taxon>
        <taxon>Agaricomycetidae</taxon>
        <taxon>Agaricales</taxon>
        <taxon>Agaricineae</taxon>
        <taxon>Hydnangiaceae</taxon>
        <taxon>Laccaria</taxon>
    </lineage>
</organism>
<accession>B0CYZ6</accession>
<evidence type="ECO:0000256" key="4">
    <source>
        <dbReference type="ARBA" id="ARBA00022777"/>
    </source>
</evidence>
<dbReference type="PANTHER" id="PTHR45646">
    <property type="entry name" value="SERINE/THREONINE-PROTEIN KINASE DOA-RELATED"/>
    <property type="match status" value="1"/>
</dbReference>
<keyword evidence="8" id="KW-1185">Reference proteome</keyword>
<dbReference type="HOGENOM" id="CLU_000288_81_13_1"/>
<dbReference type="SUPFAM" id="SSF56112">
    <property type="entry name" value="Protein kinase-like (PK-like)"/>
    <property type="match status" value="1"/>
</dbReference>
<gene>
    <name evidence="7" type="ORF">LACBIDRAFT_312058</name>
</gene>
<reference evidence="7 8" key="1">
    <citation type="journal article" date="2008" name="Nature">
        <title>The genome of Laccaria bicolor provides insights into mycorrhizal symbiosis.</title>
        <authorList>
            <person name="Martin F."/>
            <person name="Aerts A."/>
            <person name="Ahren D."/>
            <person name="Brun A."/>
            <person name="Danchin E.G.J."/>
            <person name="Duchaussoy F."/>
            <person name="Gibon J."/>
            <person name="Kohler A."/>
            <person name="Lindquist E."/>
            <person name="Pereda V."/>
            <person name="Salamov A."/>
            <person name="Shapiro H.J."/>
            <person name="Wuyts J."/>
            <person name="Blaudez D."/>
            <person name="Buee M."/>
            <person name="Brokstein P."/>
            <person name="Canbaeck B."/>
            <person name="Cohen D."/>
            <person name="Courty P.E."/>
            <person name="Coutinho P.M."/>
            <person name="Delaruelle C."/>
            <person name="Detter J.C."/>
            <person name="Deveau A."/>
            <person name="DiFazio S."/>
            <person name="Duplessis S."/>
            <person name="Fraissinet-Tachet L."/>
            <person name="Lucic E."/>
            <person name="Frey-Klett P."/>
            <person name="Fourrey C."/>
            <person name="Feussner I."/>
            <person name="Gay G."/>
            <person name="Grimwood J."/>
            <person name="Hoegger P.J."/>
            <person name="Jain P."/>
            <person name="Kilaru S."/>
            <person name="Labbe J."/>
            <person name="Lin Y.C."/>
            <person name="Legue V."/>
            <person name="Le Tacon F."/>
            <person name="Marmeisse R."/>
            <person name="Melayah D."/>
            <person name="Montanini B."/>
            <person name="Muratet M."/>
            <person name="Nehls U."/>
            <person name="Niculita-Hirzel H."/>
            <person name="Oudot-Le Secq M.P."/>
            <person name="Peter M."/>
            <person name="Quesneville H."/>
            <person name="Rajashekar B."/>
            <person name="Reich M."/>
            <person name="Rouhier N."/>
            <person name="Schmutz J."/>
            <person name="Yin T."/>
            <person name="Chalot M."/>
            <person name="Henrissat B."/>
            <person name="Kuees U."/>
            <person name="Lucas S."/>
            <person name="Van de Peer Y."/>
            <person name="Podila G.K."/>
            <person name="Polle A."/>
            <person name="Pukkila P.J."/>
            <person name="Richardson P.M."/>
            <person name="Rouze P."/>
            <person name="Sanders I.R."/>
            <person name="Stajich J.E."/>
            <person name="Tunlid A."/>
            <person name="Tuskan G."/>
            <person name="Grigoriev I.V."/>
        </authorList>
    </citation>
    <scope>NUCLEOTIDE SEQUENCE [LARGE SCALE GENOMIC DNA]</scope>
    <source>
        <strain evidence="8">S238N-H82 / ATCC MYA-4686</strain>
    </source>
</reference>
<dbReference type="OrthoDB" id="5979581at2759"/>
<dbReference type="SMART" id="SM00220">
    <property type="entry name" value="S_TKc"/>
    <property type="match status" value="1"/>
</dbReference>
<proteinExistence type="predicted"/>
<evidence type="ECO:0000313" key="8">
    <source>
        <dbReference type="Proteomes" id="UP000001194"/>
    </source>
</evidence>
<sequence length="396" mass="44494">MYFPEEPFDLSPSQGGGYFSATMGQKLNGGRFQIVRKLGYGPRSSTWLARGQENYFAIKIYTIAASEYARTVEVPILKVVHGLERNDGLPACRGDFWEQTRAGSHLCLVLDPMSTTVQAFMHEADHERLPIHAVQRIVLTVANALSSLHDVGIMHGAVSPENVYFRRLASGTEDIKSVLASEPRPTIRKNKIYPVVISQPLGHGCSWDDKKKKIANWSLYLCGFGHAHQSNPQDRLKSTQTNVDYSFAPETLLHSAYCSDKTDIWMLGYMTFYLLTGTSPFVTKPTVSETVAHISGVLRHGKCPDSIPIEWLEDENMADYHAVVSEDYHAVVSEDTIEKSLSEVLHGDDAVWAAEFIRDCLRVDPMRRPHASGLYQYKWFEELTPPGCDCGWWCCN</sequence>
<protein>
    <submittedName>
        <fullName evidence="7">Predicted protein</fullName>
    </submittedName>
</protein>
<dbReference type="GO" id="GO:0043484">
    <property type="term" value="P:regulation of RNA splicing"/>
    <property type="evidence" value="ECO:0007669"/>
    <property type="project" value="TreeGrafter"/>
</dbReference>
<dbReference type="Proteomes" id="UP000001194">
    <property type="component" value="Unassembled WGS sequence"/>
</dbReference>
<evidence type="ECO:0000259" key="6">
    <source>
        <dbReference type="PROSITE" id="PS50011"/>
    </source>
</evidence>
<dbReference type="InterPro" id="IPR051175">
    <property type="entry name" value="CLK_kinases"/>
</dbReference>
<dbReference type="EMBL" id="DS547094">
    <property type="protein sequence ID" value="EDR12538.1"/>
    <property type="molecule type" value="Genomic_DNA"/>
</dbReference>
<keyword evidence="4" id="KW-0418">Kinase</keyword>
<keyword evidence="5" id="KW-0067">ATP-binding</keyword>
<evidence type="ECO:0000313" key="7">
    <source>
        <dbReference type="EMBL" id="EDR12538.1"/>
    </source>
</evidence>
<dbReference type="RefSeq" id="XP_001876802.1">
    <property type="nucleotide sequence ID" value="XM_001876767.1"/>
</dbReference>
<dbReference type="Gene3D" id="3.30.200.20">
    <property type="entry name" value="Phosphorylase Kinase, domain 1"/>
    <property type="match status" value="1"/>
</dbReference>
<dbReference type="KEGG" id="lbc:LACBIDRAFT_312058"/>